<dbReference type="InterPro" id="IPR008250">
    <property type="entry name" value="ATPase_P-typ_transduc_dom_A_sf"/>
</dbReference>
<gene>
    <name evidence="24" type="primary">copA</name>
    <name evidence="24" type="ORF">Psal009_02731</name>
</gene>
<dbReference type="SFLD" id="SFLDS00003">
    <property type="entry name" value="Haloacid_Dehalogenase"/>
    <property type="match status" value="1"/>
</dbReference>
<dbReference type="SUPFAM" id="SSF81653">
    <property type="entry name" value="Calcium ATPase, transduction domain A"/>
    <property type="match status" value="1"/>
</dbReference>
<evidence type="ECO:0000256" key="12">
    <source>
        <dbReference type="ARBA" id="ARBA00022796"/>
    </source>
</evidence>
<evidence type="ECO:0000256" key="7">
    <source>
        <dbReference type="ARBA" id="ARBA00022553"/>
    </source>
</evidence>
<dbReference type="SUPFAM" id="SSF81665">
    <property type="entry name" value="Calcium ATPase, transmembrane domain M"/>
    <property type="match status" value="1"/>
</dbReference>
<feature type="transmembrane region" description="Helical" evidence="23">
    <location>
        <begin position="384"/>
        <end position="407"/>
    </location>
</feature>
<evidence type="ECO:0000256" key="3">
    <source>
        <dbReference type="ARBA" id="ARBA00012517"/>
    </source>
</evidence>
<dbReference type="InterPro" id="IPR001757">
    <property type="entry name" value="P_typ_ATPase"/>
</dbReference>
<keyword evidence="15" id="KW-1278">Translocase</keyword>
<dbReference type="RefSeq" id="WP_016210255.1">
    <property type="nucleotide sequence ID" value="NZ_CP012413.1"/>
</dbReference>
<evidence type="ECO:0000256" key="1">
    <source>
        <dbReference type="ARBA" id="ARBA00004651"/>
    </source>
</evidence>
<keyword evidence="16 23" id="KW-1133">Transmembrane helix</keyword>
<feature type="transmembrane region" description="Helical" evidence="23">
    <location>
        <begin position="99"/>
        <end position="118"/>
    </location>
</feature>
<dbReference type="GO" id="GO:0016887">
    <property type="term" value="F:ATP hydrolysis activity"/>
    <property type="evidence" value="ECO:0007669"/>
    <property type="project" value="InterPro"/>
</dbReference>
<keyword evidence="11 23" id="KW-0547">Nucleotide-binding</keyword>
<dbReference type="InterPro" id="IPR023298">
    <property type="entry name" value="ATPase_P-typ_TM_dom_sf"/>
</dbReference>
<dbReference type="EMBL" id="CP038908">
    <property type="protein sequence ID" value="QGO06803.1"/>
    <property type="molecule type" value="Genomic_DNA"/>
</dbReference>
<evidence type="ECO:0000256" key="10">
    <source>
        <dbReference type="ARBA" id="ARBA00022737"/>
    </source>
</evidence>
<dbReference type="SUPFAM" id="SSF56784">
    <property type="entry name" value="HAD-like"/>
    <property type="match status" value="1"/>
</dbReference>
<evidence type="ECO:0000256" key="6">
    <source>
        <dbReference type="ARBA" id="ARBA00022475"/>
    </source>
</evidence>
<accession>A0A9Q6LP35</accession>
<keyword evidence="18" id="KW-0406">Ion transport</keyword>
<keyword evidence="17" id="KW-0186">Copper</keyword>
<dbReference type="NCBIfam" id="TIGR01512">
    <property type="entry name" value="ATPase-IB2_Cd"/>
    <property type="match status" value="1"/>
</dbReference>
<dbReference type="InterPro" id="IPR059000">
    <property type="entry name" value="ATPase_P-type_domA"/>
</dbReference>
<comment type="catalytic activity">
    <reaction evidence="22">
        <text>Cu(+)(in) + ATP + H2O = Cu(+)(out) + ADP + phosphate + H(+)</text>
        <dbReference type="Rhea" id="RHEA:25792"/>
        <dbReference type="ChEBI" id="CHEBI:15377"/>
        <dbReference type="ChEBI" id="CHEBI:15378"/>
        <dbReference type="ChEBI" id="CHEBI:30616"/>
        <dbReference type="ChEBI" id="CHEBI:43474"/>
        <dbReference type="ChEBI" id="CHEBI:49552"/>
        <dbReference type="ChEBI" id="CHEBI:456216"/>
        <dbReference type="EC" id="7.2.2.8"/>
    </reaction>
</comment>
<dbReference type="EC" id="7.2.2.8" evidence="3"/>
<reference evidence="24 25" key="1">
    <citation type="submission" date="2019-04" db="EMBL/GenBank/DDBJ databases">
        <title>Complete genome sequencing of Piscirickettsia salmonis strain Psal-009.</title>
        <authorList>
            <person name="Schober I."/>
            <person name="Bunk B."/>
            <person name="Sproer C."/>
            <person name="Carril G.P."/>
            <person name="Riedel T."/>
            <person name="Flores-Herrera P.A."/>
            <person name="Nourdin-Galindo G."/>
            <person name="Marshall S.H."/>
            <person name="Overmann J."/>
        </authorList>
    </citation>
    <scope>NUCLEOTIDE SEQUENCE [LARGE SCALE GENOMIC DNA]</scope>
    <source>
        <strain evidence="24 25">Psal-009</strain>
    </source>
</reference>
<keyword evidence="6 23" id="KW-1003">Cell membrane</keyword>
<keyword evidence="7" id="KW-0597">Phosphoprotein</keyword>
<evidence type="ECO:0000256" key="8">
    <source>
        <dbReference type="ARBA" id="ARBA00022692"/>
    </source>
</evidence>
<comment type="subcellular location">
    <subcellularLocation>
        <location evidence="1">Cell membrane</location>
        <topology evidence="1">Multi-pass membrane protein</topology>
    </subcellularLocation>
</comment>
<dbReference type="InterPro" id="IPR036412">
    <property type="entry name" value="HAD-like_sf"/>
</dbReference>
<dbReference type="SFLD" id="SFLDF00027">
    <property type="entry name" value="p-type_atpase"/>
    <property type="match status" value="1"/>
</dbReference>
<evidence type="ECO:0000256" key="11">
    <source>
        <dbReference type="ARBA" id="ARBA00022741"/>
    </source>
</evidence>
<dbReference type="NCBIfam" id="TIGR01511">
    <property type="entry name" value="ATPase-IB1_Cu"/>
    <property type="match status" value="1"/>
</dbReference>
<evidence type="ECO:0000313" key="24">
    <source>
        <dbReference type="EMBL" id="QGO06803.1"/>
    </source>
</evidence>
<feature type="transmembrane region" description="Helical" evidence="23">
    <location>
        <begin position="172"/>
        <end position="194"/>
    </location>
</feature>
<evidence type="ECO:0000256" key="14">
    <source>
        <dbReference type="ARBA" id="ARBA00022842"/>
    </source>
</evidence>
<dbReference type="NCBIfam" id="TIGR01525">
    <property type="entry name" value="ATPase-IB_hvy"/>
    <property type="match status" value="1"/>
</dbReference>
<organism evidence="24 25">
    <name type="scientific">Piscirickettsia salmonis</name>
    <dbReference type="NCBI Taxonomy" id="1238"/>
    <lineage>
        <taxon>Bacteria</taxon>
        <taxon>Pseudomonadati</taxon>
        <taxon>Pseudomonadota</taxon>
        <taxon>Gammaproteobacteria</taxon>
        <taxon>Thiotrichales</taxon>
        <taxon>Piscirickettsiaceae</taxon>
        <taxon>Piscirickettsia</taxon>
    </lineage>
</organism>
<dbReference type="InterPro" id="IPR006121">
    <property type="entry name" value="HMA_dom"/>
</dbReference>
<evidence type="ECO:0000256" key="19">
    <source>
        <dbReference type="ARBA" id="ARBA00023136"/>
    </source>
</evidence>
<dbReference type="PANTHER" id="PTHR43520">
    <property type="entry name" value="ATP7, ISOFORM B"/>
    <property type="match status" value="1"/>
</dbReference>
<dbReference type="InterPro" id="IPR023299">
    <property type="entry name" value="ATPase_P-typ_cyto_dom_N"/>
</dbReference>
<comment type="similarity">
    <text evidence="2 23">Belongs to the cation transport ATPase (P-type) (TC 3.A.3) family. Type IB subfamily.</text>
</comment>
<evidence type="ECO:0000256" key="23">
    <source>
        <dbReference type="RuleBase" id="RU362081"/>
    </source>
</evidence>
<keyword evidence="9 23" id="KW-0479">Metal-binding</keyword>
<evidence type="ECO:0000256" key="4">
    <source>
        <dbReference type="ARBA" id="ARBA00015102"/>
    </source>
</evidence>
<keyword evidence="13 23" id="KW-0067">ATP-binding</keyword>
<dbReference type="Gene3D" id="3.40.1110.10">
    <property type="entry name" value="Calcium-transporting ATPase, cytoplasmic domain N"/>
    <property type="match status" value="1"/>
</dbReference>
<dbReference type="PROSITE" id="PS00154">
    <property type="entry name" value="ATPASE_E1_E2"/>
    <property type="match status" value="1"/>
</dbReference>
<name>A0A9Q6LP35_PISSA</name>
<dbReference type="InterPro" id="IPR018303">
    <property type="entry name" value="ATPase_P-typ_P_site"/>
</dbReference>
<dbReference type="InterPro" id="IPR017969">
    <property type="entry name" value="Heavy-metal-associated_CS"/>
</dbReference>
<dbReference type="NCBIfam" id="TIGR01494">
    <property type="entry name" value="ATPase_P-type"/>
    <property type="match status" value="1"/>
</dbReference>
<dbReference type="InterPro" id="IPR023214">
    <property type="entry name" value="HAD_sf"/>
</dbReference>
<dbReference type="Pfam" id="PF00702">
    <property type="entry name" value="Hydrolase"/>
    <property type="match status" value="1"/>
</dbReference>
<evidence type="ECO:0000256" key="9">
    <source>
        <dbReference type="ARBA" id="ARBA00022723"/>
    </source>
</evidence>
<dbReference type="GO" id="GO:0005507">
    <property type="term" value="F:copper ion binding"/>
    <property type="evidence" value="ECO:0007669"/>
    <property type="project" value="TreeGrafter"/>
</dbReference>
<keyword evidence="8 23" id="KW-0812">Transmembrane</keyword>
<evidence type="ECO:0000256" key="18">
    <source>
        <dbReference type="ARBA" id="ARBA00023065"/>
    </source>
</evidence>
<dbReference type="PROSITE" id="PS01047">
    <property type="entry name" value="HMA_1"/>
    <property type="match status" value="1"/>
</dbReference>
<dbReference type="GO" id="GO:0005886">
    <property type="term" value="C:plasma membrane"/>
    <property type="evidence" value="ECO:0007669"/>
    <property type="project" value="UniProtKB-SubCell"/>
</dbReference>
<feature type="transmembrane region" description="Helical" evidence="23">
    <location>
        <begin position="727"/>
        <end position="746"/>
    </location>
</feature>
<keyword evidence="24" id="KW-0378">Hydrolase</keyword>
<dbReference type="SUPFAM" id="SSF55008">
    <property type="entry name" value="HMA, heavy metal-associated domain"/>
    <property type="match status" value="1"/>
</dbReference>
<dbReference type="CDD" id="cd00371">
    <property type="entry name" value="HMA"/>
    <property type="match status" value="1"/>
</dbReference>
<dbReference type="PRINTS" id="PR00943">
    <property type="entry name" value="CUATPASE"/>
</dbReference>
<dbReference type="GO" id="GO:0043682">
    <property type="term" value="F:P-type divalent copper transporter activity"/>
    <property type="evidence" value="ECO:0007669"/>
    <property type="project" value="TreeGrafter"/>
</dbReference>
<feature type="transmembrane region" description="Helical" evidence="23">
    <location>
        <begin position="356"/>
        <end position="378"/>
    </location>
</feature>
<dbReference type="GO" id="GO:0055070">
    <property type="term" value="P:copper ion homeostasis"/>
    <property type="evidence" value="ECO:0007669"/>
    <property type="project" value="TreeGrafter"/>
</dbReference>
<dbReference type="Gene3D" id="3.30.70.100">
    <property type="match status" value="1"/>
</dbReference>
<dbReference type="AlphaFoldDB" id="A0A9Q6LP35"/>
<dbReference type="PROSITE" id="PS50846">
    <property type="entry name" value="HMA_2"/>
    <property type="match status" value="1"/>
</dbReference>
<feature type="transmembrane region" description="Helical" evidence="23">
    <location>
        <begin position="200"/>
        <end position="219"/>
    </location>
</feature>
<evidence type="ECO:0000256" key="5">
    <source>
        <dbReference type="ARBA" id="ARBA00022448"/>
    </source>
</evidence>
<evidence type="ECO:0000256" key="2">
    <source>
        <dbReference type="ARBA" id="ARBA00006024"/>
    </source>
</evidence>
<evidence type="ECO:0000313" key="25">
    <source>
        <dbReference type="Proteomes" id="UP000422232"/>
    </source>
</evidence>
<dbReference type="GO" id="GO:0140581">
    <property type="term" value="F:P-type monovalent copper transporter activity"/>
    <property type="evidence" value="ECO:0007669"/>
    <property type="project" value="UniProtKB-EC"/>
</dbReference>
<evidence type="ECO:0000256" key="13">
    <source>
        <dbReference type="ARBA" id="ARBA00022840"/>
    </source>
</evidence>
<evidence type="ECO:0000256" key="16">
    <source>
        <dbReference type="ARBA" id="ARBA00022989"/>
    </source>
</evidence>
<dbReference type="Pfam" id="PF00122">
    <property type="entry name" value="E1-E2_ATPase"/>
    <property type="match status" value="1"/>
</dbReference>
<evidence type="ECO:0000256" key="20">
    <source>
        <dbReference type="ARBA" id="ARBA00029719"/>
    </source>
</evidence>
<keyword evidence="10" id="KW-0677">Repeat</keyword>
<dbReference type="PRINTS" id="PR00119">
    <property type="entry name" value="CATATPASE"/>
</dbReference>
<keyword evidence="12" id="KW-0187">Copper transport</keyword>
<protein>
    <recommendedName>
        <fullName evidence="4">Copper-exporting P-type ATPase</fullName>
        <ecNumber evidence="3">7.2.2.8</ecNumber>
    </recommendedName>
    <alternativeName>
        <fullName evidence="20">Copper-exporting P-type ATPase A</fullName>
    </alternativeName>
    <alternativeName>
        <fullName evidence="21">Cu(+)-exporting ATPase</fullName>
    </alternativeName>
</protein>
<dbReference type="Gene3D" id="2.70.150.10">
    <property type="entry name" value="Calcium-transporting ATPase, cytoplasmic transduction domain A"/>
    <property type="match status" value="1"/>
</dbReference>
<dbReference type="SFLD" id="SFLDG00002">
    <property type="entry name" value="C1.7:_P-type_atpase_like"/>
    <property type="match status" value="1"/>
</dbReference>
<dbReference type="Proteomes" id="UP000422232">
    <property type="component" value="Chromosome"/>
</dbReference>
<dbReference type="InterPro" id="IPR027256">
    <property type="entry name" value="P-typ_ATPase_IB"/>
</dbReference>
<evidence type="ECO:0000256" key="17">
    <source>
        <dbReference type="ARBA" id="ARBA00023008"/>
    </source>
</evidence>
<dbReference type="FunFam" id="2.70.150.10:FF:000002">
    <property type="entry name" value="Copper-transporting ATPase 1, putative"/>
    <property type="match status" value="1"/>
</dbReference>
<dbReference type="GO" id="GO:0005524">
    <property type="term" value="F:ATP binding"/>
    <property type="evidence" value="ECO:0007669"/>
    <property type="project" value="UniProtKB-UniRule"/>
</dbReference>
<sequence>MKTIQQIKVNGMRCASCVSKIEAALIALTSVSEAQVVLAQEQVIVNTDSYDEVVRELERLGYSVQSSASTPSLSSCRQSFQLEKEWTWKKIIVSGGDRLRALVALIAGIILIILDYWGPRLFQMNGGINRPGQLFWLGMAVITLAVMLFSGKSIYRAALSHLKHLSFTMDTLIFIGTFAAWIFSSLVITMPHLIPSAATHLYLDAAVMILAFINFGHSLESRGKAQALKAIEALLDLSPQMAIRVSNLSDLDDESIAIEQVKLGDVLRIKPGAQVPVDGVVIAGESYLDESMMTGEPLAVYKQAGDSVVAGSLNQMGSLLFKALAIGEDTMLAKMVQAVQEAHSMKPKIGRLADKISSIFVPMVILIAVLTAIVWALLASEPRVSFVLATSIAVLVVACPCALGLATPMGVIAGVGRAAGLGILVRHADALQRSGKITHVILDKTGTITEGQPELRCTLSLDDGINDLQLLQLAASLERDSEHPLAQAILHAANKDALELFKVTGFKTIAGQGLMGQIQGKKLYIGNQRLMVKLGLSSDLEQVNQQRLHGMSVLYLAQETRLLGAFGVMDRMRKDSAEAIKRLQDLGLTVMMLTGDRLESATLIADTVGITEVIGDVLPEQKQAKIKQLQALGHVLAMVGDGVNDAPALAQADVSLAMGAGSDIAIAAADITLLRHSIHSVADAIRISQLTMRNIKQNLSGAMIYNSLGIPIAAGVFYPVFHLLLHPMVASLAMALSSVTVVGNALRLRYLKL</sequence>
<dbReference type="PANTHER" id="PTHR43520:SF6">
    <property type="entry name" value="COPPER-EXPORTING P-TYPE ATPASE"/>
    <property type="match status" value="1"/>
</dbReference>
<keyword evidence="25" id="KW-1185">Reference proteome</keyword>
<feature type="transmembrane region" description="Helical" evidence="23">
    <location>
        <begin position="133"/>
        <end position="151"/>
    </location>
</feature>
<dbReference type="Gene3D" id="3.40.50.1000">
    <property type="entry name" value="HAD superfamily/HAD-like"/>
    <property type="match status" value="1"/>
</dbReference>
<evidence type="ECO:0000256" key="15">
    <source>
        <dbReference type="ARBA" id="ARBA00022967"/>
    </source>
</evidence>
<evidence type="ECO:0000256" key="22">
    <source>
        <dbReference type="ARBA" id="ARBA00049289"/>
    </source>
</evidence>
<dbReference type="InterPro" id="IPR036163">
    <property type="entry name" value="HMA_dom_sf"/>
</dbReference>
<dbReference type="GeneID" id="66740134"/>
<keyword evidence="5" id="KW-0813">Transport</keyword>
<evidence type="ECO:0000256" key="21">
    <source>
        <dbReference type="ARBA" id="ARBA00033239"/>
    </source>
</evidence>
<feature type="transmembrane region" description="Helical" evidence="23">
    <location>
        <begin position="702"/>
        <end position="721"/>
    </location>
</feature>
<proteinExistence type="inferred from homology"/>
<keyword evidence="14" id="KW-0460">Magnesium</keyword>
<dbReference type="InterPro" id="IPR044492">
    <property type="entry name" value="P_typ_ATPase_HD_dom"/>
</dbReference>
<dbReference type="CDD" id="cd02094">
    <property type="entry name" value="P-type_ATPase_Cu-like"/>
    <property type="match status" value="1"/>
</dbReference>
<keyword evidence="19 23" id="KW-0472">Membrane</keyword>
<dbReference type="Pfam" id="PF00403">
    <property type="entry name" value="HMA"/>
    <property type="match status" value="1"/>
</dbReference>